<feature type="region of interest" description="Disordered" evidence="1">
    <location>
        <begin position="465"/>
        <end position="484"/>
    </location>
</feature>
<dbReference type="EMBL" id="JAAAJA010000149">
    <property type="protein sequence ID" value="KAG0260616.1"/>
    <property type="molecule type" value="Genomic_DNA"/>
</dbReference>
<keyword evidence="3" id="KW-1185">Reference proteome</keyword>
<dbReference type="SUPFAM" id="SSF52047">
    <property type="entry name" value="RNI-like"/>
    <property type="match status" value="1"/>
</dbReference>
<feature type="compositionally biased region" description="Acidic residues" evidence="1">
    <location>
        <begin position="469"/>
        <end position="481"/>
    </location>
</feature>
<dbReference type="Proteomes" id="UP000726737">
    <property type="component" value="Unassembled WGS sequence"/>
</dbReference>
<gene>
    <name evidence="2" type="ORF">BG011_001745</name>
</gene>
<proteinExistence type="predicted"/>
<dbReference type="AlphaFoldDB" id="A0A9P6U5V4"/>
<comment type="caution">
    <text evidence="2">The sequence shown here is derived from an EMBL/GenBank/DDBJ whole genome shotgun (WGS) entry which is preliminary data.</text>
</comment>
<organism evidence="2 3">
    <name type="scientific">Mortierella polycephala</name>
    <dbReference type="NCBI Taxonomy" id="41804"/>
    <lineage>
        <taxon>Eukaryota</taxon>
        <taxon>Fungi</taxon>
        <taxon>Fungi incertae sedis</taxon>
        <taxon>Mucoromycota</taxon>
        <taxon>Mortierellomycotina</taxon>
        <taxon>Mortierellomycetes</taxon>
        <taxon>Mortierellales</taxon>
        <taxon>Mortierellaceae</taxon>
        <taxon>Mortierella</taxon>
    </lineage>
</organism>
<dbReference type="InterPro" id="IPR032675">
    <property type="entry name" value="LRR_dom_sf"/>
</dbReference>
<evidence type="ECO:0000313" key="3">
    <source>
        <dbReference type="Proteomes" id="UP000726737"/>
    </source>
</evidence>
<evidence type="ECO:0000256" key="1">
    <source>
        <dbReference type="SAM" id="MobiDB-lite"/>
    </source>
</evidence>
<dbReference type="OrthoDB" id="2339315at2759"/>
<evidence type="ECO:0000313" key="2">
    <source>
        <dbReference type="EMBL" id="KAG0260616.1"/>
    </source>
</evidence>
<protein>
    <submittedName>
        <fullName evidence="2">Uncharacterized protein</fullName>
    </submittedName>
</protein>
<sequence length="562" mass="63755">MSEAAAVKPELVNAISEDVSIFDIPLIVTLIYCHLEKEDILKCTLVNRMFYTQSKRFLWSDISFMRRAKDGADGVANDKADTGFTSDRQAELISNAHWIQSFECGGVATPALTLAIFGTSCVNLKTLKMNITYHQSSLTAAVVGLMDRNPRLDNLTLSIKNDTPNGIDGFFDVLNGLSRHPYLKGVNFNEWRAIQDMDLPWILVHLPKTLQTLVYNPIWASDLRNLRRPQDTDWPQVFPCLSEFRSVEMSPSHSMTATLLPLVRRSPVLKAIAWTHNECLSDIAKALHDNCPKLEAMTIINSEVLDSELETLVEWSPSIKEFTLNGLSIMSTGGAFQRMAERWGKTLTTINLDEDVVLISSDIQRIMTSCPNLTHFHMEIDLTWEGTELASTGLKLSDAIDSPWVCLGIRSLAIMFMDERVEQSNARQHAQQERRTREWIRKAYAQLGALTQLESLTIGWQQPFRVRDDDDDDDDEDDEDDMGVHRRSAPVVQLDISLASGLDLLENLKKLEELDVRRLKVLAIQVEEMDWMVYNWPKLRALYGLDASCKQLVRDEDLPLDI</sequence>
<dbReference type="Gene3D" id="3.80.10.10">
    <property type="entry name" value="Ribonuclease Inhibitor"/>
    <property type="match status" value="1"/>
</dbReference>
<reference evidence="2" key="1">
    <citation type="journal article" date="2020" name="Fungal Divers.">
        <title>Resolving the Mortierellaceae phylogeny through synthesis of multi-gene phylogenetics and phylogenomics.</title>
        <authorList>
            <person name="Vandepol N."/>
            <person name="Liber J."/>
            <person name="Desiro A."/>
            <person name="Na H."/>
            <person name="Kennedy M."/>
            <person name="Barry K."/>
            <person name="Grigoriev I.V."/>
            <person name="Miller A.N."/>
            <person name="O'Donnell K."/>
            <person name="Stajich J.E."/>
            <person name="Bonito G."/>
        </authorList>
    </citation>
    <scope>NUCLEOTIDE SEQUENCE</scope>
    <source>
        <strain evidence="2">KOD948</strain>
    </source>
</reference>
<name>A0A9P6U5V4_9FUNG</name>
<accession>A0A9P6U5V4</accession>